<evidence type="ECO:0008006" key="3">
    <source>
        <dbReference type="Google" id="ProtNLM"/>
    </source>
</evidence>
<comment type="caution">
    <text evidence="1">The sequence shown here is derived from an EMBL/GenBank/DDBJ whole genome shotgun (WGS) entry which is preliminary data.</text>
</comment>
<evidence type="ECO:0000313" key="2">
    <source>
        <dbReference type="Proteomes" id="UP000076964"/>
    </source>
</evidence>
<protein>
    <recommendedName>
        <fullName evidence="3">JAB domain-containing protein</fullName>
    </recommendedName>
</protein>
<proteinExistence type="predicted"/>
<evidence type="ECO:0000313" key="1">
    <source>
        <dbReference type="EMBL" id="OAG26672.1"/>
    </source>
</evidence>
<dbReference type="Proteomes" id="UP000076964">
    <property type="component" value="Unassembled WGS sequence"/>
</dbReference>
<name>A0A177E618_9BACT</name>
<dbReference type="EMBL" id="LSFI01000101">
    <property type="protein sequence ID" value="OAG26672.1"/>
    <property type="molecule type" value="Genomic_DNA"/>
</dbReference>
<sequence length="186" mass="22422">MEKFLKWLEVVENLETYILAEPILEYLRKFDEITDPNEYVLYVEGRLEGRSLIFDREPLVPPQHLHEKAVMPFWVPHDGFWGFIHKHPYPFIRFSGPDQSYTHMYPFAVAFLWCGGHIVQAIYRDMVIAQEKVKILDMPLKNTNLPEKFEFKEKEIAFPLIWDKRVKLETKYFSIEKRNKVMWIDK</sequence>
<organism evidence="1 2">
    <name type="scientific">Thermodesulfatator autotrophicus</name>
    <dbReference type="NCBI Taxonomy" id="1795632"/>
    <lineage>
        <taxon>Bacteria</taxon>
        <taxon>Pseudomonadati</taxon>
        <taxon>Thermodesulfobacteriota</taxon>
        <taxon>Thermodesulfobacteria</taxon>
        <taxon>Thermodesulfobacteriales</taxon>
        <taxon>Thermodesulfatatoraceae</taxon>
        <taxon>Thermodesulfatator</taxon>
    </lineage>
</organism>
<dbReference type="RefSeq" id="WP_068544057.1">
    <property type="nucleotide sequence ID" value="NZ_LSFI01000101.1"/>
</dbReference>
<dbReference type="AlphaFoldDB" id="A0A177E618"/>
<reference evidence="1 2" key="1">
    <citation type="submission" date="2016-02" db="EMBL/GenBank/DDBJ databases">
        <title>Draft genome sequence of Thermodesulfatator sp. S606.</title>
        <authorList>
            <person name="Lai Q."/>
            <person name="Cao J."/>
            <person name="Dupont S."/>
            <person name="Shao Z."/>
            <person name="Jebbar M."/>
            <person name="Alain K."/>
        </authorList>
    </citation>
    <scope>NUCLEOTIDE SEQUENCE [LARGE SCALE GENOMIC DNA]</scope>
    <source>
        <strain evidence="1 2">S606</strain>
    </source>
</reference>
<gene>
    <name evidence="1" type="ORF">TH606_11115</name>
</gene>
<keyword evidence="2" id="KW-1185">Reference proteome</keyword>
<accession>A0A177E618</accession>